<evidence type="ECO:0000259" key="11">
    <source>
        <dbReference type="PROSITE" id="PS51296"/>
    </source>
</evidence>
<keyword evidence="12" id="KW-0560">Oxidoreductase</keyword>
<evidence type="ECO:0000256" key="8">
    <source>
        <dbReference type="ARBA" id="ARBA00029586"/>
    </source>
</evidence>
<organism evidence="12 13">
    <name type="scientific">Streptomyces aidingensis</name>
    <dbReference type="NCBI Taxonomy" id="910347"/>
    <lineage>
        <taxon>Bacteria</taxon>
        <taxon>Bacillati</taxon>
        <taxon>Actinomycetota</taxon>
        <taxon>Actinomycetes</taxon>
        <taxon>Kitasatosporales</taxon>
        <taxon>Streptomycetaceae</taxon>
        <taxon>Streptomyces</taxon>
    </lineage>
</organism>
<feature type="compositionally biased region" description="Gly residues" evidence="10">
    <location>
        <begin position="55"/>
        <end position="69"/>
    </location>
</feature>
<dbReference type="CDD" id="cd03467">
    <property type="entry name" value="Rieske"/>
    <property type="match status" value="1"/>
</dbReference>
<dbReference type="RefSeq" id="WP_245834084.1">
    <property type="nucleotide sequence ID" value="NZ_FOLM01000007.1"/>
</dbReference>
<evidence type="ECO:0000256" key="2">
    <source>
        <dbReference type="ARBA" id="ARBA00015816"/>
    </source>
</evidence>
<dbReference type="EMBL" id="FOLM01000007">
    <property type="protein sequence ID" value="SFC90125.1"/>
    <property type="molecule type" value="Genomic_DNA"/>
</dbReference>
<evidence type="ECO:0000256" key="6">
    <source>
        <dbReference type="ARBA" id="ARBA00023014"/>
    </source>
</evidence>
<dbReference type="PRINTS" id="PR00162">
    <property type="entry name" value="RIESKE"/>
</dbReference>
<dbReference type="PROSITE" id="PS51296">
    <property type="entry name" value="RIESKE"/>
    <property type="match status" value="1"/>
</dbReference>
<feature type="region of interest" description="Disordered" evidence="10">
    <location>
        <begin position="1"/>
        <end position="23"/>
    </location>
</feature>
<keyword evidence="4" id="KW-0479">Metal-binding</keyword>
<dbReference type="GO" id="GO:0016705">
    <property type="term" value="F:oxidoreductase activity, acting on paired donors, with incorporation or reduction of molecular oxygen"/>
    <property type="evidence" value="ECO:0007669"/>
    <property type="project" value="UniProtKB-ARBA"/>
</dbReference>
<reference evidence="12 13" key="1">
    <citation type="submission" date="2016-10" db="EMBL/GenBank/DDBJ databases">
        <authorList>
            <person name="de Groot N.N."/>
        </authorList>
    </citation>
    <scope>NUCLEOTIDE SEQUENCE [LARGE SCALE GENOMIC DNA]</scope>
    <source>
        <strain evidence="12 13">CGMCC 4.5739</strain>
    </source>
</reference>
<evidence type="ECO:0000256" key="10">
    <source>
        <dbReference type="SAM" id="MobiDB-lite"/>
    </source>
</evidence>
<feature type="region of interest" description="Disordered" evidence="10">
    <location>
        <begin position="46"/>
        <end position="107"/>
    </location>
</feature>
<feature type="compositionally biased region" description="Basic and acidic residues" evidence="10">
    <location>
        <begin position="1"/>
        <end position="15"/>
    </location>
</feature>
<feature type="compositionally biased region" description="Gly residues" evidence="10">
    <location>
        <begin position="79"/>
        <end position="90"/>
    </location>
</feature>
<protein>
    <recommendedName>
        <fullName evidence="2">Cytochrome bc1 complex Rieske iron-sulfur subunit</fullName>
    </recommendedName>
    <alternativeName>
        <fullName evidence="8">Cytochrome bc1 reductase complex subunit QcrA</fullName>
    </alternativeName>
</protein>
<dbReference type="GO" id="GO:0016020">
    <property type="term" value="C:membrane"/>
    <property type="evidence" value="ECO:0007669"/>
    <property type="project" value="InterPro"/>
</dbReference>
<keyword evidence="7" id="KW-1015">Disulfide bond</keyword>
<gene>
    <name evidence="12" type="ORF">SAMN05421773_107129</name>
</gene>
<keyword evidence="3" id="KW-0001">2Fe-2S</keyword>
<dbReference type="GO" id="GO:0051537">
    <property type="term" value="F:2 iron, 2 sulfur cluster binding"/>
    <property type="evidence" value="ECO:0007669"/>
    <property type="project" value="UniProtKB-KW"/>
</dbReference>
<keyword evidence="12" id="KW-0223">Dioxygenase</keyword>
<proteinExistence type="predicted"/>
<keyword evidence="6" id="KW-0411">Iron-sulfur</keyword>
<evidence type="ECO:0000313" key="13">
    <source>
        <dbReference type="Proteomes" id="UP000199207"/>
    </source>
</evidence>
<dbReference type="GO" id="GO:0004497">
    <property type="term" value="F:monooxygenase activity"/>
    <property type="evidence" value="ECO:0007669"/>
    <property type="project" value="UniProtKB-ARBA"/>
</dbReference>
<keyword evidence="5" id="KW-0408">Iron</keyword>
<dbReference type="Gene3D" id="2.102.10.10">
    <property type="entry name" value="Rieske [2Fe-2S] iron-sulphur domain"/>
    <property type="match status" value="1"/>
</dbReference>
<evidence type="ECO:0000256" key="4">
    <source>
        <dbReference type="ARBA" id="ARBA00022723"/>
    </source>
</evidence>
<dbReference type="STRING" id="910347.SAMN05421773_107129"/>
<evidence type="ECO:0000256" key="1">
    <source>
        <dbReference type="ARBA" id="ARBA00002494"/>
    </source>
</evidence>
<dbReference type="AlphaFoldDB" id="A0A1I1MY90"/>
<keyword evidence="13" id="KW-1185">Reference proteome</keyword>
<dbReference type="GO" id="GO:0046872">
    <property type="term" value="F:metal ion binding"/>
    <property type="evidence" value="ECO:0007669"/>
    <property type="project" value="UniProtKB-KW"/>
</dbReference>
<dbReference type="Pfam" id="PF00355">
    <property type="entry name" value="Rieske"/>
    <property type="match status" value="1"/>
</dbReference>
<dbReference type="InterPro" id="IPR036922">
    <property type="entry name" value="Rieske_2Fe-2S_sf"/>
</dbReference>
<dbReference type="InterPro" id="IPR014349">
    <property type="entry name" value="Rieske_Fe-S_prot"/>
</dbReference>
<comment type="function">
    <text evidence="1">Iron-sulfur subunit of the cytochrome bc1 complex, an essential component of the respiratory electron transport chain required for ATP synthesis. The bc1 complex catalyzes the oxidation of menaquinol and the reduction of cytochrome c in the respiratory chain. The bc1 complex operates through a Q-cycle mechanism that couples electron transfer to generation of the proton gradient that drives ATP synthesis.</text>
</comment>
<dbReference type="PANTHER" id="PTHR10134">
    <property type="entry name" value="CYTOCHROME B-C1 COMPLEX SUBUNIT RIESKE, MITOCHONDRIAL"/>
    <property type="match status" value="1"/>
</dbReference>
<dbReference type="GO" id="GO:0051213">
    <property type="term" value="F:dioxygenase activity"/>
    <property type="evidence" value="ECO:0007669"/>
    <property type="project" value="UniProtKB-KW"/>
</dbReference>
<feature type="domain" description="Rieske" evidence="11">
    <location>
        <begin position="95"/>
        <end position="188"/>
    </location>
</feature>
<comment type="cofactor">
    <cofactor evidence="9">
        <name>[2Fe-2S] cluster</name>
        <dbReference type="ChEBI" id="CHEBI:190135"/>
    </cofactor>
</comment>
<evidence type="ECO:0000256" key="7">
    <source>
        <dbReference type="ARBA" id="ARBA00023157"/>
    </source>
</evidence>
<accession>A0A1I1MY90</accession>
<name>A0A1I1MY90_9ACTN</name>
<evidence type="ECO:0000256" key="9">
    <source>
        <dbReference type="ARBA" id="ARBA00034078"/>
    </source>
</evidence>
<evidence type="ECO:0000256" key="5">
    <source>
        <dbReference type="ARBA" id="ARBA00023004"/>
    </source>
</evidence>
<dbReference type="InterPro" id="IPR017941">
    <property type="entry name" value="Rieske_2Fe-2S"/>
</dbReference>
<dbReference type="SUPFAM" id="SSF50022">
    <property type="entry name" value="ISP domain"/>
    <property type="match status" value="1"/>
</dbReference>
<evidence type="ECO:0000313" key="12">
    <source>
        <dbReference type="EMBL" id="SFC90125.1"/>
    </source>
</evidence>
<sequence>MTTEESSPRDARRAGEAAAGPVRRRMLGGLLAAGGATAGAVLLTSCYIPSEDPPGGAGPDSGTAPGGKAPGDSAEDSPGGSGSGSGGGDGAAPQGDPLVSSDQVPGGGGVVLADREIVVTRDASGTVRAFSAVCTHAGCLVDSVSGGTINCPCHGSAFDAGTGSPVSGPAGAPLSPVPVQEIDGGVFPA</sequence>
<dbReference type="InterPro" id="IPR005805">
    <property type="entry name" value="Rieske_Fe-S_prot_C"/>
</dbReference>
<evidence type="ECO:0000256" key="3">
    <source>
        <dbReference type="ARBA" id="ARBA00022714"/>
    </source>
</evidence>
<dbReference type="Proteomes" id="UP000199207">
    <property type="component" value="Unassembled WGS sequence"/>
</dbReference>